<dbReference type="EMBL" id="BJXL01000061">
    <property type="protein sequence ID" value="GEM83791.1"/>
    <property type="molecule type" value="Genomic_DNA"/>
</dbReference>
<dbReference type="RefSeq" id="WP_170148330.1">
    <property type="nucleotide sequence ID" value="NZ_BJXL01000061.1"/>
</dbReference>
<dbReference type="AlphaFoldDB" id="A0A511R2F4"/>
<dbReference type="InterPro" id="IPR027417">
    <property type="entry name" value="P-loop_NTPase"/>
</dbReference>
<comment type="caution">
    <text evidence="1">The sequence shown here is derived from an EMBL/GenBank/DDBJ whole genome shotgun (WGS) entry which is preliminary data.</text>
</comment>
<accession>A0A511R2F4</accession>
<evidence type="ECO:0000313" key="1">
    <source>
        <dbReference type="EMBL" id="GEM83791.1"/>
    </source>
</evidence>
<dbReference type="Gene3D" id="3.40.50.300">
    <property type="entry name" value="P-loop containing nucleotide triphosphate hydrolases"/>
    <property type="match status" value="1"/>
</dbReference>
<name>A0A511R2F4_9DEIN</name>
<reference evidence="1 2" key="1">
    <citation type="submission" date="2019-07" db="EMBL/GenBank/DDBJ databases">
        <title>Whole genome shotgun sequence of Meiothermus hypogaeus NBRC 106114.</title>
        <authorList>
            <person name="Hosoyama A."/>
            <person name="Uohara A."/>
            <person name="Ohji S."/>
            <person name="Ichikawa N."/>
        </authorList>
    </citation>
    <scope>NUCLEOTIDE SEQUENCE [LARGE SCALE GENOMIC DNA]</scope>
    <source>
        <strain evidence="1 2">NBRC 106114</strain>
    </source>
</reference>
<evidence type="ECO:0008006" key="3">
    <source>
        <dbReference type="Google" id="ProtNLM"/>
    </source>
</evidence>
<proteinExistence type="predicted"/>
<dbReference type="SUPFAM" id="SSF52540">
    <property type="entry name" value="P-loop containing nucleoside triphosphate hydrolases"/>
    <property type="match status" value="1"/>
</dbReference>
<evidence type="ECO:0000313" key="2">
    <source>
        <dbReference type="Proteomes" id="UP000321197"/>
    </source>
</evidence>
<sequence length="177" mass="19867">MKLVFLYGPPAVGKLTVAQALAGLTGYKVLHNHLLNDLAEAVFAWGTPPFGELVSKVRFQILELALREDVSLISTFVYAAQHDDTYVQEIKAFVEAGGGQCVFVQLRCKPETLLLRVEEESRRQFKKLRNVQVLERLLQEYELFQPVPFADSLQIDTDELSPAQAAQAIVAYMEETP</sequence>
<gene>
    <name evidence="1" type="ORF">MHY01S_19570</name>
</gene>
<protein>
    <recommendedName>
        <fullName evidence="3">Shikimate kinase</fullName>
    </recommendedName>
</protein>
<dbReference type="Proteomes" id="UP000321197">
    <property type="component" value="Unassembled WGS sequence"/>
</dbReference>
<organism evidence="1 2">
    <name type="scientific">Meiothermus hypogaeus NBRC 106114</name>
    <dbReference type="NCBI Taxonomy" id="1227553"/>
    <lineage>
        <taxon>Bacteria</taxon>
        <taxon>Thermotogati</taxon>
        <taxon>Deinococcota</taxon>
        <taxon>Deinococci</taxon>
        <taxon>Thermales</taxon>
        <taxon>Thermaceae</taxon>
        <taxon>Meiothermus</taxon>
    </lineage>
</organism>